<accession>A0A6S7A6U7</accession>
<dbReference type="AlphaFoldDB" id="A0A6S7A6U7"/>
<protein>
    <submittedName>
        <fullName evidence="1">Uncharacterized protein</fullName>
    </submittedName>
</protein>
<sequence>MEVLGAGVVDVFNAVTEGRHVAFDRGDAVVDGRDLVVGGLQLAAVDRVSAGVGQVACGDIGDFVRAGAAMIGAVGTRAAIGSRIPQQCIVFQAGHAVVDVRDVGVGLVKLRHVDCIAIGFAASDVGDLRAARLGGRVVRIARHCHGVVRAVVVHDGIRGGCSELCDVDGVGVNGAGGQAIDLAGLAVAGIAQAQGALRASPCGACVGGSRFGLWVVAGNASGRFCGRARTQSNAVADGSRRAVAQRDGV</sequence>
<gene>
    <name evidence="1" type="ORF">LMG3431_06222</name>
</gene>
<name>A0A6S7A6U7_9BURK</name>
<reference evidence="1 2" key="1">
    <citation type="submission" date="2020-04" db="EMBL/GenBank/DDBJ databases">
        <authorList>
            <person name="De Canck E."/>
        </authorList>
    </citation>
    <scope>NUCLEOTIDE SEQUENCE [LARGE SCALE GENOMIC DNA]</scope>
    <source>
        <strain evidence="1 2">LMG 3431</strain>
    </source>
</reference>
<keyword evidence="2" id="KW-1185">Reference proteome</keyword>
<proteinExistence type="predicted"/>
<organism evidence="1 2">
    <name type="scientific">Achromobacter pestifer</name>
    <dbReference type="NCBI Taxonomy" id="1353889"/>
    <lineage>
        <taxon>Bacteria</taxon>
        <taxon>Pseudomonadati</taxon>
        <taxon>Pseudomonadota</taxon>
        <taxon>Betaproteobacteria</taxon>
        <taxon>Burkholderiales</taxon>
        <taxon>Alcaligenaceae</taxon>
        <taxon>Achromobacter</taxon>
    </lineage>
</organism>
<dbReference type="Proteomes" id="UP000494108">
    <property type="component" value="Unassembled WGS sequence"/>
</dbReference>
<evidence type="ECO:0000313" key="1">
    <source>
        <dbReference type="EMBL" id="CAB3714657.1"/>
    </source>
</evidence>
<dbReference type="EMBL" id="CADIJX010000018">
    <property type="protein sequence ID" value="CAB3714657.1"/>
    <property type="molecule type" value="Genomic_DNA"/>
</dbReference>
<evidence type="ECO:0000313" key="2">
    <source>
        <dbReference type="Proteomes" id="UP000494108"/>
    </source>
</evidence>